<evidence type="ECO:0000313" key="2">
    <source>
        <dbReference type="EMBL" id="VAW95812.1"/>
    </source>
</evidence>
<sequence length="232" mass="25888">MVFSRSIKYVLMAASGVFLAGCLGSMPRPGVSYGNVVAANNTAAEVRRARARKEQHSDSHADRSNHHSDSHATRSTRHSESRPPVAVSSNRHVNVTKSRSTQVTVDAYDAAALNDYYGALKQAVKSLSQFANMGPGQIKAMGQYNNTGINLWTLLWSSNFSGEFETSKIELESWPLDARKKGWKILGRKIKKYNKLFYKHRRSILASKDVTKDVRRKLNDIELVTAKSLFAE</sequence>
<feature type="region of interest" description="Disordered" evidence="1">
    <location>
        <begin position="45"/>
        <end position="95"/>
    </location>
</feature>
<organism evidence="2">
    <name type="scientific">hydrothermal vent metagenome</name>
    <dbReference type="NCBI Taxonomy" id="652676"/>
    <lineage>
        <taxon>unclassified sequences</taxon>
        <taxon>metagenomes</taxon>
        <taxon>ecological metagenomes</taxon>
    </lineage>
</organism>
<dbReference type="EMBL" id="UOFT01000049">
    <property type="protein sequence ID" value="VAW95812.1"/>
    <property type="molecule type" value="Genomic_DNA"/>
</dbReference>
<reference evidence="2" key="1">
    <citation type="submission" date="2018-06" db="EMBL/GenBank/DDBJ databases">
        <authorList>
            <person name="Zhirakovskaya E."/>
        </authorList>
    </citation>
    <scope>NUCLEOTIDE SEQUENCE</scope>
</reference>
<feature type="compositionally biased region" description="Basic and acidic residues" evidence="1">
    <location>
        <begin position="45"/>
        <end position="81"/>
    </location>
</feature>
<protein>
    <submittedName>
        <fullName evidence="2">Uncharacterized protein</fullName>
    </submittedName>
</protein>
<proteinExistence type="predicted"/>
<dbReference type="AlphaFoldDB" id="A0A3B1A7P5"/>
<gene>
    <name evidence="2" type="ORF">MNBD_GAMMA23-1647</name>
</gene>
<evidence type="ECO:0000256" key="1">
    <source>
        <dbReference type="SAM" id="MobiDB-lite"/>
    </source>
</evidence>
<accession>A0A3B1A7P5</accession>
<dbReference type="PROSITE" id="PS51257">
    <property type="entry name" value="PROKAR_LIPOPROTEIN"/>
    <property type="match status" value="1"/>
</dbReference>
<name>A0A3B1A7P5_9ZZZZ</name>